<proteinExistence type="predicted"/>
<protein>
    <submittedName>
        <fullName evidence="2">Phosphoribosyl 1,2-cyclic phosphate phosphodiesterase</fullName>
        <ecNumber evidence="2">3.1.4.55</ecNumber>
    </submittedName>
</protein>
<evidence type="ECO:0000313" key="2">
    <source>
        <dbReference type="EMBL" id="MDR7157042.1"/>
    </source>
</evidence>
<dbReference type="SUPFAM" id="SSF56281">
    <property type="entry name" value="Metallo-hydrolase/oxidoreductase"/>
    <property type="match status" value="1"/>
</dbReference>
<dbReference type="GO" id="GO:0103043">
    <property type="term" value="F:phosphoribosyl 1,2-cyclic phosphate phosphodiesterase activity"/>
    <property type="evidence" value="ECO:0007669"/>
    <property type="project" value="UniProtKB-EC"/>
</dbReference>
<dbReference type="RefSeq" id="WP_310227576.1">
    <property type="nucleotide sequence ID" value="NZ_JAVDWV010000027.1"/>
</dbReference>
<accession>A0ABU1X7E1</accession>
<organism evidence="2 3">
    <name type="scientific">Sphingobium xenophagum</name>
    <dbReference type="NCBI Taxonomy" id="121428"/>
    <lineage>
        <taxon>Bacteria</taxon>
        <taxon>Pseudomonadati</taxon>
        <taxon>Pseudomonadota</taxon>
        <taxon>Alphaproteobacteria</taxon>
        <taxon>Sphingomonadales</taxon>
        <taxon>Sphingomonadaceae</taxon>
        <taxon>Sphingobium</taxon>
    </lineage>
</organism>
<dbReference type="EC" id="3.1.4.55" evidence="2"/>
<dbReference type="SMART" id="SM00849">
    <property type="entry name" value="Lactamase_B"/>
    <property type="match status" value="1"/>
</dbReference>
<gene>
    <name evidence="2" type="ORF">J2W40_003889</name>
</gene>
<comment type="caution">
    <text evidence="2">The sequence shown here is derived from an EMBL/GenBank/DDBJ whole genome shotgun (WGS) entry which is preliminary data.</text>
</comment>
<sequence>MSFKLTILGSGTSSGVPRIGNDWGTCDPTEPKNRRSRVSILVESPTTRILIDTSPDMRAQLLAADVVQIDAILWTHDHADHSHGIDDVRQLFHHRRSPVPGYAREQTLRLLSQRFAYAFEGRNGYHPTIAPHILPDRLRIGDIDIACVDQPHGDIWSTGFRFTHGGRSIGYATDFHALTPEMLALYDRLDVWVVDALREKPHPTHPHLALTLDGIAQAKPGQAILTHMDQSMDYATLRQTLPSGVEPGYDGMIAELTTAEQGD</sequence>
<dbReference type="Proteomes" id="UP001267638">
    <property type="component" value="Unassembled WGS sequence"/>
</dbReference>
<feature type="domain" description="Metallo-beta-lactamase" evidence="1">
    <location>
        <begin position="36"/>
        <end position="227"/>
    </location>
</feature>
<dbReference type="PANTHER" id="PTHR42663">
    <property type="entry name" value="HYDROLASE C777.06C-RELATED-RELATED"/>
    <property type="match status" value="1"/>
</dbReference>
<keyword evidence="3" id="KW-1185">Reference proteome</keyword>
<evidence type="ECO:0000259" key="1">
    <source>
        <dbReference type="SMART" id="SM00849"/>
    </source>
</evidence>
<dbReference type="PANTHER" id="PTHR42663:SF6">
    <property type="entry name" value="HYDROLASE C777.06C-RELATED"/>
    <property type="match status" value="1"/>
</dbReference>
<dbReference type="EMBL" id="JAVDWV010000027">
    <property type="protein sequence ID" value="MDR7157042.1"/>
    <property type="molecule type" value="Genomic_DNA"/>
</dbReference>
<reference evidence="2 3" key="1">
    <citation type="submission" date="2023-07" db="EMBL/GenBank/DDBJ databases">
        <title>Sorghum-associated microbial communities from plants grown in Nebraska, USA.</title>
        <authorList>
            <person name="Schachtman D."/>
        </authorList>
    </citation>
    <scope>NUCLEOTIDE SEQUENCE [LARGE SCALE GENOMIC DNA]</scope>
    <source>
        <strain evidence="2 3">4256</strain>
    </source>
</reference>
<dbReference type="Pfam" id="PF12706">
    <property type="entry name" value="Lactamase_B_2"/>
    <property type="match status" value="1"/>
</dbReference>
<dbReference type="CDD" id="cd16279">
    <property type="entry name" value="metallo-hydrolase-like_MBL-fold"/>
    <property type="match status" value="1"/>
</dbReference>
<dbReference type="InterPro" id="IPR036866">
    <property type="entry name" value="RibonucZ/Hydroxyglut_hydro"/>
</dbReference>
<evidence type="ECO:0000313" key="3">
    <source>
        <dbReference type="Proteomes" id="UP001267638"/>
    </source>
</evidence>
<name>A0ABU1X7E1_SPHXE</name>
<dbReference type="InterPro" id="IPR001279">
    <property type="entry name" value="Metallo-B-lactamas"/>
</dbReference>
<dbReference type="Gene3D" id="3.60.15.10">
    <property type="entry name" value="Ribonuclease Z/Hydroxyacylglutathione hydrolase-like"/>
    <property type="match status" value="1"/>
</dbReference>
<keyword evidence="2" id="KW-0378">Hydrolase</keyword>